<reference evidence="2 3" key="1">
    <citation type="submission" date="2023-01" db="EMBL/GenBank/DDBJ databases">
        <title>Complete genome sequence of Roseicyclus marinus strain Dej080120_10.</title>
        <authorList>
            <person name="Ueki S."/>
            <person name="Maruyama F."/>
        </authorList>
    </citation>
    <scope>NUCLEOTIDE SEQUENCE [LARGE SCALE GENOMIC DNA]</scope>
    <source>
        <strain evidence="2 3">Dej080120_10</strain>
    </source>
</reference>
<feature type="chain" id="PRO_5046135643" evidence="1">
    <location>
        <begin position="20"/>
        <end position="124"/>
    </location>
</feature>
<dbReference type="EMBL" id="AP027266">
    <property type="protein sequence ID" value="BDW85441.1"/>
    <property type="molecule type" value="Genomic_DNA"/>
</dbReference>
<keyword evidence="3" id="KW-1185">Reference proteome</keyword>
<evidence type="ECO:0000256" key="1">
    <source>
        <dbReference type="SAM" id="SignalP"/>
    </source>
</evidence>
<accession>A0AA48KMT0</accession>
<dbReference type="AlphaFoldDB" id="A0AA48KMT0"/>
<keyword evidence="1" id="KW-0732">Signal</keyword>
<dbReference type="KEGG" id="rmai:MACH21_16180"/>
<protein>
    <submittedName>
        <fullName evidence="2">Uncharacterized protein</fullName>
    </submittedName>
</protein>
<proteinExistence type="predicted"/>
<evidence type="ECO:0000313" key="3">
    <source>
        <dbReference type="Proteomes" id="UP001337723"/>
    </source>
</evidence>
<sequence>MKKLICTFLTLFAAQGAHAEIYQGLYVPLGANCGALSDNYFQIGDGWVGRHETYCQITGATGVERMDAFLLDTTCSAEGEDMGAQRFFIASTSTMEGPGLTVYSAYEGYGAGNGSIYKFCPGVQ</sequence>
<name>A0AA48KMT0_9RHOB</name>
<organism evidence="2 3">
    <name type="scientific">Roseicyclus marinus</name>
    <dbReference type="NCBI Taxonomy" id="2161673"/>
    <lineage>
        <taxon>Bacteria</taxon>
        <taxon>Pseudomonadati</taxon>
        <taxon>Pseudomonadota</taxon>
        <taxon>Alphaproteobacteria</taxon>
        <taxon>Rhodobacterales</taxon>
        <taxon>Roseobacteraceae</taxon>
        <taxon>Roseicyclus</taxon>
    </lineage>
</organism>
<dbReference type="RefSeq" id="WP_338276290.1">
    <property type="nucleotide sequence ID" value="NZ_AP027266.1"/>
</dbReference>
<dbReference type="Proteomes" id="UP001337723">
    <property type="component" value="Chromosome"/>
</dbReference>
<evidence type="ECO:0000313" key="2">
    <source>
        <dbReference type="EMBL" id="BDW85441.1"/>
    </source>
</evidence>
<feature type="signal peptide" evidence="1">
    <location>
        <begin position="1"/>
        <end position="19"/>
    </location>
</feature>
<gene>
    <name evidence="2" type="ORF">MACH21_16180</name>
</gene>